<keyword evidence="1" id="KW-0472">Membrane</keyword>
<dbReference type="EMBL" id="UFQS01000006">
    <property type="protein sequence ID" value="SSW97063.1"/>
    <property type="molecule type" value="Genomic_DNA"/>
</dbReference>
<gene>
    <name evidence="3" type="primary">CSON013698</name>
</gene>
<reference evidence="3" key="2">
    <citation type="submission" date="2018-07" db="EMBL/GenBank/DDBJ databases">
        <authorList>
            <person name="Quirk P.G."/>
            <person name="Krulwich T.A."/>
        </authorList>
    </citation>
    <scope>NUCLEOTIDE SEQUENCE</scope>
</reference>
<proteinExistence type="predicted"/>
<protein>
    <submittedName>
        <fullName evidence="3">CSON013698 protein</fullName>
    </submittedName>
</protein>
<sequence>MLDETCMYKITLKKNIKNYIQNENNTFFNTCHILSVIFLEIITLAYLSIKFREKKNEL</sequence>
<feature type="transmembrane region" description="Helical" evidence="1">
    <location>
        <begin position="27"/>
        <end position="49"/>
    </location>
</feature>
<evidence type="ECO:0000256" key="1">
    <source>
        <dbReference type="SAM" id="Phobius"/>
    </source>
</evidence>
<keyword evidence="1" id="KW-0812">Transmembrane</keyword>
<organism evidence="3">
    <name type="scientific">Culicoides sonorensis</name>
    <name type="common">Biting midge</name>
    <dbReference type="NCBI Taxonomy" id="179676"/>
    <lineage>
        <taxon>Eukaryota</taxon>
        <taxon>Metazoa</taxon>
        <taxon>Ecdysozoa</taxon>
        <taxon>Arthropoda</taxon>
        <taxon>Hexapoda</taxon>
        <taxon>Insecta</taxon>
        <taxon>Pterygota</taxon>
        <taxon>Neoptera</taxon>
        <taxon>Endopterygota</taxon>
        <taxon>Diptera</taxon>
        <taxon>Nematocera</taxon>
        <taxon>Chironomoidea</taxon>
        <taxon>Ceratopogonidae</taxon>
        <taxon>Ceratopogoninae</taxon>
        <taxon>Culicoides</taxon>
        <taxon>Monoculicoides</taxon>
    </lineage>
</organism>
<dbReference type="VEuPathDB" id="VectorBase:CSON013698"/>
<evidence type="ECO:0000313" key="2">
    <source>
        <dbReference type="EMBL" id="SSW97063.1"/>
    </source>
</evidence>
<evidence type="ECO:0000313" key="3">
    <source>
        <dbReference type="EMBL" id="SSX17450.1"/>
    </source>
</evidence>
<accession>A0A336LI40</accession>
<dbReference type="AlphaFoldDB" id="A0A336LI40"/>
<dbReference type="EMBL" id="UFQT01000006">
    <property type="protein sequence ID" value="SSX17450.1"/>
    <property type="molecule type" value="Genomic_DNA"/>
</dbReference>
<reference evidence="2" key="1">
    <citation type="submission" date="2018-04" db="EMBL/GenBank/DDBJ databases">
        <authorList>
            <person name="Go L.Y."/>
            <person name="Mitchell J.A."/>
        </authorList>
    </citation>
    <scope>NUCLEOTIDE SEQUENCE</scope>
    <source>
        <tissue evidence="2">Whole organism</tissue>
    </source>
</reference>
<name>A0A336LI40_CULSO</name>
<keyword evidence="1" id="KW-1133">Transmembrane helix</keyword>